<evidence type="ECO:0000256" key="6">
    <source>
        <dbReference type="ARBA" id="ARBA00022833"/>
    </source>
</evidence>
<evidence type="ECO:0000259" key="10">
    <source>
        <dbReference type="SMART" id="SM00849"/>
    </source>
</evidence>
<feature type="binding site" evidence="9">
    <location>
        <begin position="373"/>
        <end position="377"/>
    </location>
    <ligand>
        <name>substrate</name>
    </ligand>
</feature>
<dbReference type="PANTHER" id="PTHR43694:SF1">
    <property type="entry name" value="RIBONUCLEASE J"/>
    <property type="match status" value="1"/>
</dbReference>
<keyword evidence="1 9" id="KW-0963">Cytoplasm</keyword>
<dbReference type="InterPro" id="IPR055132">
    <property type="entry name" value="RNase_J_b_CASP"/>
</dbReference>
<keyword evidence="6" id="KW-0862">Zinc</keyword>
<proteinExistence type="inferred from homology"/>
<dbReference type="Pfam" id="PF22505">
    <property type="entry name" value="RNase_J_b_CASP"/>
    <property type="match status" value="1"/>
</dbReference>
<dbReference type="Pfam" id="PF00753">
    <property type="entry name" value="Lactamase_B"/>
    <property type="match status" value="1"/>
</dbReference>
<dbReference type="InterPro" id="IPR041636">
    <property type="entry name" value="RNase_J_C"/>
</dbReference>
<dbReference type="Gene3D" id="3.40.50.10710">
    <property type="entry name" value="Metallo-hydrolase/oxidoreductase"/>
    <property type="match status" value="1"/>
</dbReference>
<evidence type="ECO:0000256" key="1">
    <source>
        <dbReference type="ARBA" id="ARBA00022490"/>
    </source>
</evidence>
<keyword evidence="7 9" id="KW-0269">Exonuclease</keyword>
<dbReference type="InterPro" id="IPR004613">
    <property type="entry name" value="RNase_J"/>
</dbReference>
<comment type="similarity">
    <text evidence="9">Belongs to the metallo-beta-lactamase superfamily. RNA-metabolizing metallo-beta-lactamase-like family. Bacterial RNase J subfamily.</text>
</comment>
<organism evidence="11 12">
    <name type="scientific">Kitasatospora nipponensis</name>
    <dbReference type="NCBI Taxonomy" id="258049"/>
    <lineage>
        <taxon>Bacteria</taxon>
        <taxon>Bacillati</taxon>
        <taxon>Actinomycetota</taxon>
        <taxon>Actinomycetes</taxon>
        <taxon>Kitasatosporales</taxon>
        <taxon>Streptomycetaceae</taxon>
        <taxon>Kitasatospora</taxon>
    </lineage>
</organism>
<evidence type="ECO:0000256" key="5">
    <source>
        <dbReference type="ARBA" id="ARBA00022801"/>
    </source>
</evidence>
<sequence length="561" mass="61006">MSHPHPELGAPPALAPNAIRITPLGGLGEIGRNMTLLEYAGRLLIIDCGVLFPEDEQPGIDLILPDFSSIRERLDKVDGIVLTHGHEDHIGAVPYLLRENPDIPLIGSKLTLALIEAKLVEHRIRPYVLEVAEGQREQIGPFNCEFIAVNHSIPDALAVAVRTPAGMVVATGDFKMDQLPLDGRLTDLPAFARLAEEGIDLLLVDSTNAEVPGFIPHERDISAALRTVFSNANKRIIVASFASHVHRIQQVLDAAHEHKRKVAFVGRSMVRNMGIARDLGYLKVPANLIVDVKQLDDLPDREVVLVCTGSQGEPMAALSRMANRDHQIRIVEGDTVIMASSLIPGNETAIYRVINGLTRWGANVVHKGNAKVHVSGHASAGELLYFFNICKPKNLMPVHGEWRHLRACADLGIKTGVPKHRTVIAEDGVAVDLVDGVAKIVGKVQAGYVYVDGSSVGDITESSLKDRRILGEEGFISVFVVVDSSSGKIVSGPTIQARGSGIDDNAFGPVVQKLEEALRKSADNGVLEVRQVQQLVRRTIGKWVADNYRRRPMILPVVVEV</sequence>
<keyword evidence="5 9" id="KW-0378">Hydrolase</keyword>
<evidence type="ECO:0000256" key="9">
    <source>
        <dbReference type="HAMAP-Rule" id="MF_01491"/>
    </source>
</evidence>
<dbReference type="HAMAP" id="MF_01491">
    <property type="entry name" value="RNase_J_bact"/>
    <property type="match status" value="1"/>
</dbReference>
<dbReference type="PIRSF" id="PIRSF004803">
    <property type="entry name" value="RnjA"/>
    <property type="match status" value="1"/>
</dbReference>
<protein>
    <recommendedName>
        <fullName evidence="9">Ribonuclease J</fullName>
        <shortName evidence="9">RNase J</shortName>
        <ecNumber evidence="9">3.1.-.-</ecNumber>
    </recommendedName>
</protein>
<dbReference type="EC" id="3.1.-.-" evidence="9"/>
<dbReference type="InterPro" id="IPR042173">
    <property type="entry name" value="RNase_J_2"/>
</dbReference>
<evidence type="ECO:0000256" key="4">
    <source>
        <dbReference type="ARBA" id="ARBA00022759"/>
    </source>
</evidence>
<dbReference type="InterPro" id="IPR011108">
    <property type="entry name" value="RMMBL"/>
</dbReference>
<dbReference type="SMART" id="SM00849">
    <property type="entry name" value="Lactamase_B"/>
    <property type="match status" value="1"/>
</dbReference>
<evidence type="ECO:0000313" key="12">
    <source>
        <dbReference type="Proteomes" id="UP001500037"/>
    </source>
</evidence>
<gene>
    <name evidence="9" type="primary">rnj</name>
    <name evidence="11" type="ORF">GCM10009665_53410</name>
</gene>
<dbReference type="PANTHER" id="PTHR43694">
    <property type="entry name" value="RIBONUCLEASE J"/>
    <property type="match status" value="1"/>
</dbReference>
<reference evidence="11 12" key="1">
    <citation type="journal article" date="2019" name="Int. J. Syst. Evol. Microbiol.">
        <title>The Global Catalogue of Microorganisms (GCM) 10K type strain sequencing project: providing services to taxonomists for standard genome sequencing and annotation.</title>
        <authorList>
            <consortium name="The Broad Institute Genomics Platform"/>
            <consortium name="The Broad Institute Genome Sequencing Center for Infectious Disease"/>
            <person name="Wu L."/>
            <person name="Ma J."/>
        </authorList>
    </citation>
    <scope>NUCLEOTIDE SEQUENCE [LARGE SCALE GENOMIC DNA]</scope>
    <source>
        <strain evidence="11 12">JCM 13004</strain>
    </source>
</reference>
<dbReference type="RefSeq" id="WP_344444561.1">
    <property type="nucleotide sequence ID" value="NZ_BAAALF010000118.1"/>
</dbReference>
<dbReference type="InterPro" id="IPR036866">
    <property type="entry name" value="RibonucZ/Hydroxyglut_hydro"/>
</dbReference>
<feature type="domain" description="Metallo-beta-lactamase" evidence="10">
    <location>
        <begin position="31"/>
        <end position="225"/>
    </location>
</feature>
<evidence type="ECO:0000256" key="3">
    <source>
        <dbReference type="ARBA" id="ARBA00022723"/>
    </source>
</evidence>
<name>A0ABN1WMT5_9ACTN</name>
<dbReference type="CDD" id="cd07714">
    <property type="entry name" value="RNaseJ_MBL-fold"/>
    <property type="match status" value="1"/>
</dbReference>
<dbReference type="InterPro" id="IPR030854">
    <property type="entry name" value="RNase_J_bac"/>
</dbReference>
<keyword evidence="4 9" id="KW-0255">Endonuclease</keyword>
<evidence type="ECO:0000256" key="7">
    <source>
        <dbReference type="ARBA" id="ARBA00022839"/>
    </source>
</evidence>
<evidence type="ECO:0000313" key="11">
    <source>
        <dbReference type="EMBL" id="GAA1256240.1"/>
    </source>
</evidence>
<dbReference type="Pfam" id="PF17770">
    <property type="entry name" value="RNase_J_C"/>
    <property type="match status" value="1"/>
</dbReference>
<dbReference type="SUPFAM" id="SSF56281">
    <property type="entry name" value="Metallo-hydrolase/oxidoreductase"/>
    <property type="match status" value="1"/>
</dbReference>
<comment type="function">
    <text evidence="9">An RNase that has 5'-3' exonuclease and possibly endonuclease activity. Involved in maturation of rRNA and in some organisms also mRNA maturation and/or decay.</text>
</comment>
<dbReference type="Proteomes" id="UP001500037">
    <property type="component" value="Unassembled WGS sequence"/>
</dbReference>
<accession>A0ABN1WMT5</accession>
<dbReference type="InterPro" id="IPR001279">
    <property type="entry name" value="Metallo-B-lactamas"/>
</dbReference>
<dbReference type="Gene3D" id="3.60.15.10">
    <property type="entry name" value="Ribonuclease Z/Hydroxyacylglutathione hydrolase-like"/>
    <property type="match status" value="1"/>
</dbReference>
<keyword evidence="2 9" id="KW-0540">Nuclease</keyword>
<dbReference type="EMBL" id="BAAALF010000118">
    <property type="protein sequence ID" value="GAA1256240.1"/>
    <property type="molecule type" value="Genomic_DNA"/>
</dbReference>
<dbReference type="NCBIfam" id="TIGR00649">
    <property type="entry name" value="MG423"/>
    <property type="match status" value="1"/>
</dbReference>
<keyword evidence="9" id="KW-0698">rRNA processing</keyword>
<keyword evidence="8 9" id="KW-0694">RNA-binding</keyword>
<comment type="caution">
    <text evidence="11">The sequence shown here is derived from an EMBL/GenBank/DDBJ whole genome shotgun (WGS) entry which is preliminary data.</text>
</comment>
<evidence type="ECO:0000256" key="8">
    <source>
        <dbReference type="ARBA" id="ARBA00022884"/>
    </source>
</evidence>
<comment type="subcellular location">
    <subcellularLocation>
        <location evidence="9">Cytoplasm</location>
    </subcellularLocation>
</comment>
<comment type="subunit">
    <text evidence="9">Homodimer, may be a subunit of the RNA degradosome.</text>
</comment>
<dbReference type="Pfam" id="PF07521">
    <property type="entry name" value="RMMBL"/>
    <property type="match status" value="1"/>
</dbReference>
<evidence type="ECO:0000256" key="2">
    <source>
        <dbReference type="ARBA" id="ARBA00022722"/>
    </source>
</evidence>
<keyword evidence="3" id="KW-0479">Metal-binding</keyword>
<keyword evidence="12" id="KW-1185">Reference proteome</keyword>
<dbReference type="Gene3D" id="3.10.20.580">
    <property type="match status" value="1"/>
</dbReference>